<dbReference type="NCBIfam" id="TIGR01187">
    <property type="entry name" value="potA"/>
    <property type="match status" value="1"/>
</dbReference>
<evidence type="ECO:0000256" key="1">
    <source>
        <dbReference type="ARBA" id="ARBA00022448"/>
    </source>
</evidence>
<gene>
    <name evidence="7" type="primary">potA</name>
    <name evidence="9" type="ORF">CAL29_01335</name>
</gene>
<dbReference type="InterPro" id="IPR005893">
    <property type="entry name" value="PotA-like"/>
</dbReference>
<evidence type="ECO:0000259" key="8">
    <source>
        <dbReference type="PROSITE" id="PS50893"/>
    </source>
</evidence>
<protein>
    <recommendedName>
        <fullName evidence="7">Spermidine/putrescine import ATP-binding protein PotA</fullName>
        <ecNumber evidence="7">7.6.2.11</ecNumber>
    </recommendedName>
</protein>
<keyword evidence="3 7" id="KW-0547">Nucleotide-binding</keyword>
<reference evidence="10" key="1">
    <citation type="submission" date="2017-05" db="EMBL/GenBank/DDBJ databases">
        <title>Complete and WGS of Bordetella genogroups.</title>
        <authorList>
            <person name="Spilker T."/>
            <person name="Lipuma J."/>
        </authorList>
    </citation>
    <scope>NUCLEOTIDE SEQUENCE [LARGE SCALE GENOMIC DNA]</scope>
    <source>
        <strain evidence="10">AU16122</strain>
    </source>
</reference>
<comment type="subunit">
    <text evidence="7">The complex is composed of two ATP-binding proteins (PotA), two transmembrane proteins (PotB and PotC) and a solute-binding protein (PotD).</text>
</comment>
<dbReference type="InterPro" id="IPR003439">
    <property type="entry name" value="ABC_transporter-like_ATP-bd"/>
</dbReference>
<comment type="caution">
    <text evidence="9">The sequence shown here is derived from an EMBL/GenBank/DDBJ whole genome shotgun (WGS) entry which is preliminary data.</text>
</comment>
<comment type="function">
    <text evidence="7">Part of the ABC transporter complex PotABCD involved in spermidine/putrescine import. Responsible for energy coupling to the transport system.</text>
</comment>
<keyword evidence="4 7" id="KW-0067">ATP-binding</keyword>
<evidence type="ECO:0000313" key="10">
    <source>
        <dbReference type="Proteomes" id="UP000216020"/>
    </source>
</evidence>
<accession>A0A261SI84</accession>
<dbReference type="GO" id="GO:0005524">
    <property type="term" value="F:ATP binding"/>
    <property type="evidence" value="ECO:0007669"/>
    <property type="project" value="UniProtKB-KW"/>
</dbReference>
<dbReference type="EC" id="7.6.2.11" evidence="7"/>
<dbReference type="Proteomes" id="UP000216020">
    <property type="component" value="Unassembled WGS sequence"/>
</dbReference>
<proteinExistence type="inferred from homology"/>
<dbReference type="OrthoDB" id="5298774at2"/>
<evidence type="ECO:0000256" key="2">
    <source>
        <dbReference type="ARBA" id="ARBA00022475"/>
    </source>
</evidence>
<evidence type="ECO:0000256" key="6">
    <source>
        <dbReference type="ARBA" id="ARBA00023136"/>
    </source>
</evidence>
<name>A0A261SI84_9BORD</name>
<dbReference type="InterPro" id="IPR013611">
    <property type="entry name" value="Transp-assoc_OB_typ2"/>
</dbReference>
<evidence type="ECO:0000256" key="4">
    <source>
        <dbReference type="ARBA" id="ARBA00022840"/>
    </source>
</evidence>
<comment type="catalytic activity">
    <reaction evidence="7">
        <text>ATP + H2O + polyamine-[polyamine-binding protein]Side 1 = ADP + phosphate + polyamineSide 2 + [polyamine-binding protein]Side 1.</text>
        <dbReference type="EC" id="7.6.2.11"/>
    </reaction>
</comment>
<dbReference type="GO" id="GO:0016887">
    <property type="term" value="F:ATP hydrolysis activity"/>
    <property type="evidence" value="ECO:0007669"/>
    <property type="project" value="InterPro"/>
</dbReference>
<dbReference type="EMBL" id="NEVM01000001">
    <property type="protein sequence ID" value="OZI37104.1"/>
    <property type="molecule type" value="Genomic_DNA"/>
</dbReference>
<dbReference type="SMART" id="SM00382">
    <property type="entry name" value="AAA"/>
    <property type="match status" value="1"/>
</dbReference>
<dbReference type="PROSITE" id="PS00211">
    <property type="entry name" value="ABC_TRANSPORTER_1"/>
    <property type="match status" value="1"/>
</dbReference>
<dbReference type="InterPro" id="IPR027417">
    <property type="entry name" value="P-loop_NTPase"/>
</dbReference>
<keyword evidence="1 7" id="KW-0813">Transport</keyword>
<dbReference type="PANTHER" id="PTHR42781">
    <property type="entry name" value="SPERMIDINE/PUTRESCINE IMPORT ATP-BINDING PROTEIN POTA"/>
    <property type="match status" value="1"/>
</dbReference>
<feature type="domain" description="ABC transporter" evidence="8">
    <location>
        <begin position="7"/>
        <end position="237"/>
    </location>
</feature>
<dbReference type="InterPro" id="IPR050093">
    <property type="entry name" value="ABC_SmlMolc_Importer"/>
</dbReference>
<dbReference type="Pfam" id="PF00005">
    <property type="entry name" value="ABC_tran"/>
    <property type="match status" value="1"/>
</dbReference>
<dbReference type="Gene3D" id="2.40.50.100">
    <property type="match status" value="1"/>
</dbReference>
<evidence type="ECO:0000313" key="9">
    <source>
        <dbReference type="EMBL" id="OZI37104.1"/>
    </source>
</evidence>
<dbReference type="GO" id="GO:0015417">
    <property type="term" value="F:ABC-type polyamine transporter activity"/>
    <property type="evidence" value="ECO:0007669"/>
    <property type="project" value="UniProtKB-EC"/>
</dbReference>
<evidence type="ECO:0000256" key="7">
    <source>
        <dbReference type="RuleBase" id="RU364083"/>
    </source>
</evidence>
<dbReference type="InterPro" id="IPR003593">
    <property type="entry name" value="AAA+_ATPase"/>
</dbReference>
<dbReference type="RefSeq" id="WP_094851211.1">
    <property type="nucleotide sequence ID" value="NZ_NEVM01000001.1"/>
</dbReference>
<dbReference type="InterPro" id="IPR008995">
    <property type="entry name" value="Mo/tungstate-bd_C_term_dom"/>
</dbReference>
<sequence>MRQSLPLRLDQISKSYGGLQALHPLSLEVRPGEMLALLGPSGCGKTTTLRIIAGFGMPDTGSVYIGERDVTELPPHKRGLGMVFQNYSLFPHMTVAENVAFGLKMHKRPAADIEKRVMEMLRMVRLEHLAERGTHQLSGGQQQRVALARSLVTDPAILLLDEPLGALDKNLRESMQFELREIQKNLGITAIIVTHDQEEALTMSDRIAVMSTGRVVQVGTPIEVYERPQSGFVSEFLGTANILPGVVVGQPANGLVPVRLDGSQAVVGVAPPASLREGERIRIALRPERMSLDTMGGGIPARVRASVFRGSYYVYELNVDGADKPVYVYEDEPIDHPLDGIVGIHFKPQYSIVLPAAENRL</sequence>
<dbReference type="Pfam" id="PF08402">
    <property type="entry name" value="TOBE_2"/>
    <property type="match status" value="1"/>
</dbReference>
<evidence type="ECO:0000256" key="3">
    <source>
        <dbReference type="ARBA" id="ARBA00022741"/>
    </source>
</evidence>
<dbReference type="InterPro" id="IPR017871">
    <property type="entry name" value="ABC_transporter-like_CS"/>
</dbReference>
<dbReference type="PROSITE" id="PS50893">
    <property type="entry name" value="ABC_TRANSPORTER_2"/>
    <property type="match status" value="1"/>
</dbReference>
<keyword evidence="6 7" id="KW-0472">Membrane</keyword>
<organism evidence="9 10">
    <name type="scientific">Bordetella genomosp. 10</name>
    <dbReference type="NCBI Taxonomy" id="1416804"/>
    <lineage>
        <taxon>Bacteria</taxon>
        <taxon>Pseudomonadati</taxon>
        <taxon>Pseudomonadota</taxon>
        <taxon>Betaproteobacteria</taxon>
        <taxon>Burkholderiales</taxon>
        <taxon>Alcaligenaceae</taxon>
        <taxon>Bordetella</taxon>
    </lineage>
</organism>
<dbReference type="AlphaFoldDB" id="A0A261SI84"/>
<dbReference type="GO" id="GO:0015847">
    <property type="term" value="P:putrescine transport"/>
    <property type="evidence" value="ECO:0007669"/>
    <property type="project" value="UniProtKB-ARBA"/>
</dbReference>
<dbReference type="FunFam" id="3.40.50.300:FF:000133">
    <property type="entry name" value="Spermidine/putrescine import ATP-binding protein PotA"/>
    <property type="match status" value="1"/>
</dbReference>
<dbReference type="SUPFAM" id="SSF52540">
    <property type="entry name" value="P-loop containing nucleoside triphosphate hydrolases"/>
    <property type="match status" value="1"/>
</dbReference>
<dbReference type="SUPFAM" id="SSF50331">
    <property type="entry name" value="MOP-like"/>
    <property type="match status" value="1"/>
</dbReference>
<dbReference type="PANTHER" id="PTHR42781:SF4">
    <property type="entry name" value="SPERMIDINE_PUTRESCINE IMPORT ATP-BINDING PROTEIN POTA"/>
    <property type="match status" value="1"/>
</dbReference>
<keyword evidence="5 7" id="KW-1278">Translocase</keyword>
<dbReference type="GO" id="GO:0043190">
    <property type="term" value="C:ATP-binding cassette (ABC) transporter complex"/>
    <property type="evidence" value="ECO:0007669"/>
    <property type="project" value="InterPro"/>
</dbReference>
<dbReference type="Gene3D" id="3.40.50.300">
    <property type="entry name" value="P-loop containing nucleotide triphosphate hydrolases"/>
    <property type="match status" value="1"/>
</dbReference>
<comment type="similarity">
    <text evidence="7">Belongs to the ABC transporter superfamily. Spermidine/putrescine importer (TC 3.A.1.11.1) family.</text>
</comment>
<keyword evidence="10" id="KW-1185">Reference proteome</keyword>
<keyword evidence="2 7" id="KW-1003">Cell membrane</keyword>
<evidence type="ECO:0000256" key="5">
    <source>
        <dbReference type="ARBA" id="ARBA00022967"/>
    </source>
</evidence>